<dbReference type="SMART" id="SM00116">
    <property type="entry name" value="CBS"/>
    <property type="match status" value="2"/>
</dbReference>
<dbReference type="PANTHER" id="PTHR43080:SF2">
    <property type="entry name" value="CBS DOMAIN-CONTAINING PROTEIN"/>
    <property type="match status" value="1"/>
</dbReference>
<name>A0A6N7XY03_9FIRM</name>
<feature type="domain" description="ACT" evidence="4">
    <location>
        <begin position="140"/>
        <end position="210"/>
    </location>
</feature>
<evidence type="ECO:0000313" key="5">
    <source>
        <dbReference type="EMBL" id="MSU02323.1"/>
    </source>
</evidence>
<dbReference type="InterPro" id="IPR051257">
    <property type="entry name" value="Diverse_CBS-Domain"/>
</dbReference>
<feature type="domain" description="CBS" evidence="3">
    <location>
        <begin position="79"/>
        <end position="137"/>
    </location>
</feature>
<organism evidence="5 6">
    <name type="scientific">Tissierella pigra</name>
    <dbReference type="NCBI Taxonomy" id="2607614"/>
    <lineage>
        <taxon>Bacteria</taxon>
        <taxon>Bacillati</taxon>
        <taxon>Bacillota</taxon>
        <taxon>Tissierellia</taxon>
        <taxon>Tissierellales</taxon>
        <taxon>Tissierellaceae</taxon>
        <taxon>Tissierella</taxon>
    </lineage>
</organism>
<protein>
    <submittedName>
        <fullName evidence="5">CBS domain-containing protein</fullName>
    </submittedName>
</protein>
<dbReference type="PROSITE" id="PS51671">
    <property type="entry name" value="ACT"/>
    <property type="match status" value="1"/>
</dbReference>
<proteinExistence type="predicted"/>
<dbReference type="PIRSF" id="PIRSF035040">
    <property type="entry name" value="UCP035040_CBS_Lmo0553"/>
    <property type="match status" value="1"/>
</dbReference>
<keyword evidence="6" id="KW-1185">Reference proteome</keyword>
<dbReference type="InterPro" id="IPR046342">
    <property type="entry name" value="CBS_dom_sf"/>
</dbReference>
<dbReference type="PANTHER" id="PTHR43080">
    <property type="entry name" value="CBS DOMAIN-CONTAINING PROTEIN CBSX3, MITOCHONDRIAL"/>
    <property type="match status" value="1"/>
</dbReference>
<dbReference type="RefSeq" id="WP_154441072.1">
    <property type="nucleotide sequence ID" value="NZ_JAHLPJ010000001.1"/>
</dbReference>
<sequence>MFIKNYMLPKEELITVDLSESIGEALNKINEGNFLSLPVVDGAEFKGIIMKEAIYRIYLESGNCNRDEYLNNTKVKDIYNNDYESISADERIETASYLLKQLRTPFLPVFDSTNKFVGILTHFAIFKAFSEIFGIDKGTRIVINMFDLPGQLAKLTDVIRKENINIINFAIMDPEVLDLIQVVLRVDSEDVERLVEKIQSAGFRIGEVEK</sequence>
<dbReference type="AlphaFoldDB" id="A0A6N7XY03"/>
<dbReference type="InterPro" id="IPR000644">
    <property type="entry name" value="CBS_dom"/>
</dbReference>
<dbReference type="InterPro" id="IPR017036">
    <property type="entry name" value="Lmo0553-like"/>
</dbReference>
<dbReference type="PROSITE" id="PS51371">
    <property type="entry name" value="CBS"/>
    <property type="match status" value="2"/>
</dbReference>
<accession>A0A6N7XY03</accession>
<dbReference type="InterPro" id="IPR045865">
    <property type="entry name" value="ACT-like_dom_sf"/>
</dbReference>
<keyword evidence="1 2" id="KW-0129">CBS domain</keyword>
<dbReference type="CDD" id="cd02205">
    <property type="entry name" value="CBS_pair_SF"/>
    <property type="match status" value="1"/>
</dbReference>
<evidence type="ECO:0000259" key="4">
    <source>
        <dbReference type="PROSITE" id="PS51671"/>
    </source>
</evidence>
<comment type="caution">
    <text evidence="5">The sequence shown here is derived from an EMBL/GenBank/DDBJ whole genome shotgun (WGS) entry which is preliminary data.</text>
</comment>
<evidence type="ECO:0000259" key="3">
    <source>
        <dbReference type="PROSITE" id="PS51371"/>
    </source>
</evidence>
<dbReference type="EMBL" id="VUNQ01000029">
    <property type="protein sequence ID" value="MSU02323.1"/>
    <property type="molecule type" value="Genomic_DNA"/>
</dbReference>
<dbReference type="InterPro" id="IPR002912">
    <property type="entry name" value="ACT_dom"/>
</dbReference>
<evidence type="ECO:0000313" key="6">
    <source>
        <dbReference type="Proteomes" id="UP000469523"/>
    </source>
</evidence>
<feature type="domain" description="CBS" evidence="3">
    <location>
        <begin position="7"/>
        <end position="68"/>
    </location>
</feature>
<dbReference type="Pfam" id="PF00571">
    <property type="entry name" value="CBS"/>
    <property type="match status" value="2"/>
</dbReference>
<dbReference type="Pfam" id="PF22190">
    <property type="entry name" value="TTHA0829-like_ACT"/>
    <property type="match status" value="1"/>
</dbReference>
<evidence type="ECO:0000256" key="2">
    <source>
        <dbReference type="PROSITE-ProRule" id="PRU00703"/>
    </source>
</evidence>
<dbReference type="SUPFAM" id="SSF54631">
    <property type="entry name" value="CBS-domain pair"/>
    <property type="match status" value="1"/>
</dbReference>
<reference evidence="5 6" key="1">
    <citation type="submission" date="2019-09" db="EMBL/GenBank/DDBJ databases">
        <title>In-depth cultivation of the pig gut microbiome towards novel bacterial diversity and tailored functional studies.</title>
        <authorList>
            <person name="Wylensek D."/>
            <person name="Hitch T.C.A."/>
            <person name="Clavel T."/>
        </authorList>
    </citation>
    <scope>NUCLEOTIDE SEQUENCE [LARGE SCALE GENOMIC DNA]</scope>
    <source>
        <strain evidence="5 6">WCA3-693-APC-4?</strain>
    </source>
</reference>
<dbReference type="Proteomes" id="UP000469523">
    <property type="component" value="Unassembled WGS sequence"/>
</dbReference>
<dbReference type="SUPFAM" id="SSF55021">
    <property type="entry name" value="ACT-like"/>
    <property type="match status" value="1"/>
</dbReference>
<dbReference type="Gene3D" id="3.10.580.10">
    <property type="entry name" value="CBS-domain"/>
    <property type="match status" value="1"/>
</dbReference>
<gene>
    <name evidence="5" type="ORF">FYJ83_12650</name>
</gene>
<evidence type="ECO:0000256" key="1">
    <source>
        <dbReference type="ARBA" id="ARBA00023122"/>
    </source>
</evidence>
<dbReference type="Gene3D" id="3.30.70.260">
    <property type="match status" value="1"/>
</dbReference>